<evidence type="ECO:0000256" key="2">
    <source>
        <dbReference type="ARBA" id="ARBA00005179"/>
    </source>
</evidence>
<dbReference type="GO" id="GO:0005506">
    <property type="term" value="F:iron ion binding"/>
    <property type="evidence" value="ECO:0007669"/>
    <property type="project" value="InterPro"/>
</dbReference>
<evidence type="ECO:0000256" key="9">
    <source>
        <dbReference type="PIRSR" id="PIRSR602401-1"/>
    </source>
</evidence>
<dbReference type="PRINTS" id="PR00463">
    <property type="entry name" value="EP450I"/>
</dbReference>
<dbReference type="Gene3D" id="1.10.630.10">
    <property type="entry name" value="Cytochrome P450"/>
    <property type="match status" value="1"/>
</dbReference>
<gene>
    <name evidence="12" type="ORF">A0H81_12683</name>
</gene>
<evidence type="ECO:0000256" key="10">
    <source>
        <dbReference type="RuleBase" id="RU000461"/>
    </source>
</evidence>
<keyword evidence="6 10" id="KW-0560">Oxidoreductase</keyword>
<dbReference type="InterPro" id="IPR002401">
    <property type="entry name" value="Cyt_P450_E_grp-I"/>
</dbReference>
<dbReference type="OMA" id="RKHRRVM"/>
<dbReference type="PRINTS" id="PR00385">
    <property type="entry name" value="P450"/>
</dbReference>
<evidence type="ECO:0000256" key="4">
    <source>
        <dbReference type="ARBA" id="ARBA00022617"/>
    </source>
</evidence>
<name>A0A1C7LS49_GRIFR</name>
<dbReference type="InterPro" id="IPR001128">
    <property type="entry name" value="Cyt_P450"/>
</dbReference>
<dbReference type="InterPro" id="IPR017972">
    <property type="entry name" value="Cyt_P450_CS"/>
</dbReference>
<dbReference type="STRING" id="5627.A0A1C7LS49"/>
<evidence type="ECO:0008006" key="14">
    <source>
        <dbReference type="Google" id="ProtNLM"/>
    </source>
</evidence>
<keyword evidence="11" id="KW-1133">Transmembrane helix</keyword>
<keyword evidence="4 9" id="KW-0349">Heme</keyword>
<evidence type="ECO:0000313" key="12">
    <source>
        <dbReference type="EMBL" id="OBZ67490.1"/>
    </source>
</evidence>
<evidence type="ECO:0000256" key="11">
    <source>
        <dbReference type="SAM" id="Phobius"/>
    </source>
</evidence>
<comment type="pathway">
    <text evidence="2">Secondary metabolite biosynthesis.</text>
</comment>
<evidence type="ECO:0000256" key="6">
    <source>
        <dbReference type="ARBA" id="ARBA00023002"/>
    </source>
</evidence>
<dbReference type="PANTHER" id="PTHR24305:SF166">
    <property type="entry name" value="CYTOCHROME P450 12A4, MITOCHONDRIAL-RELATED"/>
    <property type="match status" value="1"/>
</dbReference>
<dbReference type="InterPro" id="IPR050121">
    <property type="entry name" value="Cytochrome_P450_monoxygenase"/>
</dbReference>
<evidence type="ECO:0000256" key="8">
    <source>
        <dbReference type="ARBA" id="ARBA00023033"/>
    </source>
</evidence>
<dbReference type="InterPro" id="IPR036396">
    <property type="entry name" value="Cyt_P450_sf"/>
</dbReference>
<dbReference type="GO" id="GO:0004497">
    <property type="term" value="F:monooxygenase activity"/>
    <property type="evidence" value="ECO:0007669"/>
    <property type="project" value="UniProtKB-KW"/>
</dbReference>
<evidence type="ECO:0000256" key="5">
    <source>
        <dbReference type="ARBA" id="ARBA00022723"/>
    </source>
</evidence>
<keyword evidence="13" id="KW-1185">Reference proteome</keyword>
<organism evidence="12 13">
    <name type="scientific">Grifola frondosa</name>
    <name type="common">Maitake</name>
    <name type="synonym">Polyporus frondosus</name>
    <dbReference type="NCBI Taxonomy" id="5627"/>
    <lineage>
        <taxon>Eukaryota</taxon>
        <taxon>Fungi</taxon>
        <taxon>Dikarya</taxon>
        <taxon>Basidiomycota</taxon>
        <taxon>Agaricomycotina</taxon>
        <taxon>Agaricomycetes</taxon>
        <taxon>Polyporales</taxon>
        <taxon>Grifolaceae</taxon>
        <taxon>Grifola</taxon>
    </lineage>
</organism>
<evidence type="ECO:0000313" key="13">
    <source>
        <dbReference type="Proteomes" id="UP000092993"/>
    </source>
</evidence>
<reference evidence="12 13" key="1">
    <citation type="submission" date="2016-03" db="EMBL/GenBank/DDBJ databases">
        <title>Whole genome sequencing of Grifola frondosa 9006-11.</title>
        <authorList>
            <person name="Min B."/>
            <person name="Park H."/>
            <person name="Kim J.-G."/>
            <person name="Cho H."/>
            <person name="Oh Y.-L."/>
            <person name="Kong W.-S."/>
            <person name="Choi I.-G."/>
        </authorList>
    </citation>
    <scope>NUCLEOTIDE SEQUENCE [LARGE SCALE GENOMIC DNA]</scope>
    <source>
        <strain evidence="12 13">9006-11</strain>
    </source>
</reference>
<accession>A0A1C7LS49</accession>
<comment type="similarity">
    <text evidence="3 10">Belongs to the cytochrome P450 family.</text>
</comment>
<comment type="caution">
    <text evidence="12">The sequence shown here is derived from an EMBL/GenBank/DDBJ whole genome shotgun (WGS) entry which is preliminary data.</text>
</comment>
<evidence type="ECO:0000256" key="7">
    <source>
        <dbReference type="ARBA" id="ARBA00023004"/>
    </source>
</evidence>
<keyword evidence="8 10" id="KW-0503">Monooxygenase</keyword>
<sequence length="535" mass="59762">MPVLSIFSDFPKFPKEQNTMWQSVALAGVLVFVTSRILHFLWNLKSVAYLPGFRCAFAPLSLTGAILPTSYLNPGLDWQWMWRASVYQYYGSRTISSVPFLSGSPYICTASLDLSKQVLSGAPGVFKSPQSMAALMLWGDNVISANYDAYRRHRRIVGPAFSGSTYVEVARETSRLYHEMMDGEQWSERNTFSVTSINKYISKFALGIITRCGFGLPFPWVNAADDGTMSFDTALTIVSEGIITRLATPRWAYKLPIKKLRDLDEAYCTLSMFMHSMIATKNEELASAASDQELSATDLFTRLIHASGAEGKNGLNDEELIGNMFAFLFAGHETTAHTISAALALLAFHEDDQDRLVTHIREVLPDGRDPTLDDISRLDKVTACFWEAARMFPAGSIVTRDTTETTTFTFPPEERRDPLVVPPGIRIFIDMIGLNYNPEAFAEPERFNPSRWYGARESDLLAFGLGPRACLGRRFAVTEAVCFLTVFVRDWKIGTCLKNGETREQWRQRVLQGGLVGLAFGVRDVSIGLTKRSKA</sequence>
<dbReference type="EMBL" id="LUGG01000024">
    <property type="protein sequence ID" value="OBZ67490.1"/>
    <property type="molecule type" value="Genomic_DNA"/>
</dbReference>
<keyword evidence="11" id="KW-0472">Membrane</keyword>
<feature type="transmembrane region" description="Helical" evidence="11">
    <location>
        <begin position="20"/>
        <end position="44"/>
    </location>
</feature>
<keyword evidence="5 9" id="KW-0479">Metal-binding</keyword>
<dbReference type="Proteomes" id="UP000092993">
    <property type="component" value="Unassembled WGS sequence"/>
</dbReference>
<evidence type="ECO:0000256" key="3">
    <source>
        <dbReference type="ARBA" id="ARBA00010617"/>
    </source>
</evidence>
<dbReference type="Pfam" id="PF00067">
    <property type="entry name" value="p450"/>
    <property type="match status" value="1"/>
</dbReference>
<dbReference type="OrthoDB" id="1470350at2759"/>
<keyword evidence="11" id="KW-0812">Transmembrane</keyword>
<dbReference type="PROSITE" id="PS00086">
    <property type="entry name" value="CYTOCHROME_P450"/>
    <property type="match status" value="1"/>
</dbReference>
<feature type="binding site" description="axial binding residue" evidence="9">
    <location>
        <position position="470"/>
    </location>
    <ligand>
        <name>heme</name>
        <dbReference type="ChEBI" id="CHEBI:30413"/>
    </ligand>
    <ligandPart>
        <name>Fe</name>
        <dbReference type="ChEBI" id="CHEBI:18248"/>
    </ligandPart>
</feature>
<dbReference type="GO" id="GO:0016705">
    <property type="term" value="F:oxidoreductase activity, acting on paired donors, with incorporation or reduction of molecular oxygen"/>
    <property type="evidence" value="ECO:0007669"/>
    <property type="project" value="InterPro"/>
</dbReference>
<evidence type="ECO:0000256" key="1">
    <source>
        <dbReference type="ARBA" id="ARBA00001971"/>
    </source>
</evidence>
<proteinExistence type="inferred from homology"/>
<dbReference type="PANTHER" id="PTHR24305">
    <property type="entry name" value="CYTOCHROME P450"/>
    <property type="match status" value="1"/>
</dbReference>
<comment type="cofactor">
    <cofactor evidence="1 9">
        <name>heme</name>
        <dbReference type="ChEBI" id="CHEBI:30413"/>
    </cofactor>
</comment>
<dbReference type="GO" id="GO:0020037">
    <property type="term" value="F:heme binding"/>
    <property type="evidence" value="ECO:0007669"/>
    <property type="project" value="InterPro"/>
</dbReference>
<protein>
    <recommendedName>
        <fullName evidence="14">Cytochrome P450</fullName>
    </recommendedName>
</protein>
<dbReference type="AlphaFoldDB" id="A0A1C7LS49"/>
<dbReference type="SUPFAM" id="SSF48264">
    <property type="entry name" value="Cytochrome P450"/>
    <property type="match status" value="1"/>
</dbReference>
<keyword evidence="7 9" id="KW-0408">Iron</keyword>